<dbReference type="InterPro" id="IPR017907">
    <property type="entry name" value="Znf_RING_CS"/>
</dbReference>
<evidence type="ECO:0000256" key="3">
    <source>
        <dbReference type="ARBA" id="ARBA00022679"/>
    </source>
</evidence>
<evidence type="ECO:0000256" key="8">
    <source>
        <dbReference type="ARBA" id="ARBA00023163"/>
    </source>
</evidence>
<evidence type="ECO:0000313" key="11">
    <source>
        <dbReference type="Ensembl" id="ENSJHYP00000019066.1"/>
    </source>
</evidence>
<evidence type="ECO:0000259" key="10">
    <source>
        <dbReference type="PROSITE" id="PS50089"/>
    </source>
</evidence>
<keyword evidence="12" id="KW-1185">Reference proteome</keyword>
<dbReference type="SMART" id="SM00184">
    <property type="entry name" value="RING"/>
    <property type="match status" value="1"/>
</dbReference>
<dbReference type="InterPro" id="IPR058746">
    <property type="entry name" value="Znf_RING-type_Topors"/>
</dbReference>
<dbReference type="Proteomes" id="UP000694408">
    <property type="component" value="Unplaced"/>
</dbReference>
<dbReference type="GO" id="GO:0061630">
    <property type="term" value="F:ubiquitin protein ligase activity"/>
    <property type="evidence" value="ECO:0007669"/>
    <property type="project" value="UniProtKB-EC"/>
</dbReference>
<dbReference type="InterPro" id="IPR013083">
    <property type="entry name" value="Znf_RING/FYVE/PHD"/>
</dbReference>
<dbReference type="SUPFAM" id="SSF57850">
    <property type="entry name" value="RING/U-box"/>
    <property type="match status" value="1"/>
</dbReference>
<name>A0A8C5JIW0_JUNHY</name>
<reference evidence="11" key="2">
    <citation type="submission" date="2025-09" db="UniProtKB">
        <authorList>
            <consortium name="Ensembl"/>
        </authorList>
    </citation>
    <scope>IDENTIFICATION</scope>
</reference>
<evidence type="ECO:0000256" key="7">
    <source>
        <dbReference type="ARBA" id="ARBA00023015"/>
    </source>
</evidence>
<dbReference type="CDD" id="cd16574">
    <property type="entry name" value="RING-HC_Topors"/>
    <property type="match status" value="1"/>
</dbReference>
<dbReference type="Pfam" id="PF13923">
    <property type="entry name" value="zf-C3HC4_2"/>
    <property type="match status" value="1"/>
</dbReference>
<dbReference type="PANTHER" id="PTHR46077:SF1">
    <property type="entry name" value="TOP1 BINDING ARGININE_SERINE RICH PROTEIN, E3 UBIQUITIN LIGASE"/>
    <property type="match status" value="1"/>
</dbReference>
<dbReference type="Ensembl" id="ENSJHYT00000023003.1">
    <property type="protein sequence ID" value="ENSJHYP00000019066.1"/>
    <property type="gene ID" value="ENSJHYG00000014504.1"/>
</dbReference>
<dbReference type="InterPro" id="IPR001841">
    <property type="entry name" value="Znf_RING"/>
</dbReference>
<evidence type="ECO:0000313" key="12">
    <source>
        <dbReference type="Proteomes" id="UP000694408"/>
    </source>
</evidence>
<evidence type="ECO:0000256" key="9">
    <source>
        <dbReference type="PROSITE-ProRule" id="PRU00175"/>
    </source>
</evidence>
<evidence type="ECO:0000256" key="2">
    <source>
        <dbReference type="ARBA" id="ARBA00012483"/>
    </source>
</evidence>
<dbReference type="PROSITE" id="PS50089">
    <property type="entry name" value="ZF_RING_2"/>
    <property type="match status" value="1"/>
</dbReference>
<evidence type="ECO:0000256" key="4">
    <source>
        <dbReference type="ARBA" id="ARBA00022723"/>
    </source>
</evidence>
<protein>
    <recommendedName>
        <fullName evidence="2">RING-type E3 ubiquitin transferase</fullName>
        <ecNumber evidence="2">2.3.2.27</ecNumber>
    </recommendedName>
</protein>
<keyword evidence="5 9" id="KW-0863">Zinc-finger</keyword>
<dbReference type="PANTHER" id="PTHR46077">
    <property type="entry name" value="E3 UBIQUITIN-PROTEIN LIGASE TOPORS"/>
    <property type="match status" value="1"/>
</dbReference>
<proteinExistence type="predicted"/>
<dbReference type="GO" id="GO:0008270">
    <property type="term" value="F:zinc ion binding"/>
    <property type="evidence" value="ECO:0007669"/>
    <property type="project" value="UniProtKB-KW"/>
</dbReference>
<keyword evidence="7" id="KW-0805">Transcription regulation</keyword>
<reference evidence="11" key="1">
    <citation type="submission" date="2025-08" db="UniProtKB">
        <authorList>
            <consortium name="Ensembl"/>
        </authorList>
    </citation>
    <scope>IDENTIFICATION</scope>
</reference>
<evidence type="ECO:0000256" key="5">
    <source>
        <dbReference type="ARBA" id="ARBA00022771"/>
    </source>
</evidence>
<keyword evidence="4" id="KW-0479">Metal-binding</keyword>
<accession>A0A8C5JIW0</accession>
<dbReference type="GO" id="GO:0006513">
    <property type="term" value="P:protein monoubiquitination"/>
    <property type="evidence" value="ECO:0007669"/>
    <property type="project" value="TreeGrafter"/>
</dbReference>
<evidence type="ECO:0000256" key="6">
    <source>
        <dbReference type="ARBA" id="ARBA00022833"/>
    </source>
</evidence>
<comment type="catalytic activity">
    <reaction evidence="1">
        <text>S-ubiquitinyl-[E2 ubiquitin-conjugating enzyme]-L-cysteine + [acceptor protein]-L-lysine = [E2 ubiquitin-conjugating enzyme]-L-cysteine + N(6)-ubiquitinyl-[acceptor protein]-L-lysine.</text>
        <dbReference type="EC" id="2.3.2.27"/>
    </reaction>
</comment>
<keyword evidence="6" id="KW-0862">Zinc</keyword>
<dbReference type="AlphaFoldDB" id="A0A8C5JIW0"/>
<evidence type="ECO:0000256" key="1">
    <source>
        <dbReference type="ARBA" id="ARBA00000900"/>
    </source>
</evidence>
<dbReference type="EC" id="2.3.2.27" evidence="2"/>
<organism evidence="11 12">
    <name type="scientific">Junco hyemalis</name>
    <name type="common">Dark-eyed junco</name>
    <dbReference type="NCBI Taxonomy" id="40217"/>
    <lineage>
        <taxon>Eukaryota</taxon>
        <taxon>Metazoa</taxon>
        <taxon>Chordata</taxon>
        <taxon>Craniata</taxon>
        <taxon>Vertebrata</taxon>
        <taxon>Euteleostomi</taxon>
        <taxon>Archelosauria</taxon>
        <taxon>Archosauria</taxon>
        <taxon>Dinosauria</taxon>
        <taxon>Saurischia</taxon>
        <taxon>Theropoda</taxon>
        <taxon>Coelurosauria</taxon>
        <taxon>Aves</taxon>
        <taxon>Neognathae</taxon>
        <taxon>Neoaves</taxon>
        <taxon>Telluraves</taxon>
        <taxon>Australaves</taxon>
        <taxon>Passeriformes</taxon>
        <taxon>Passerellidae</taxon>
        <taxon>Junco</taxon>
    </lineage>
</organism>
<dbReference type="PROSITE" id="PS00518">
    <property type="entry name" value="ZF_RING_1"/>
    <property type="match status" value="1"/>
</dbReference>
<keyword evidence="8" id="KW-0804">Transcription</keyword>
<dbReference type="GO" id="GO:0000209">
    <property type="term" value="P:protein polyubiquitination"/>
    <property type="evidence" value="ECO:0007669"/>
    <property type="project" value="TreeGrafter"/>
</dbReference>
<keyword evidence="3" id="KW-0808">Transferase</keyword>
<feature type="domain" description="RING-type" evidence="10">
    <location>
        <begin position="64"/>
        <end position="103"/>
    </location>
</feature>
<dbReference type="Gene3D" id="3.30.40.10">
    <property type="entry name" value="Zinc/RING finger domain, C3HC4 (zinc finger)"/>
    <property type="match status" value="1"/>
</dbReference>
<sequence length="156" mass="17354">GLPFLPLLPLYLLPRSRPPKGLSNLLLGPSGSLSNLRPHGVSMDSMSQLPPAGPSEMAAADGLCPICLGHLENATYVEVCQHRFCFVCIWEWAKLTETCPLCKQPFKHLLRAVTADNNHEEHVAGWSARRQRKAARIFGYFLHHGVRYRSALNSKV</sequence>